<gene>
    <name evidence="1" type="ORF">PAXRUDRAFT_827292</name>
</gene>
<dbReference type="InParanoid" id="A0A0D0DY85"/>
<name>A0A0D0DY85_9AGAM</name>
<dbReference type="AlphaFoldDB" id="A0A0D0DY85"/>
<organism evidence="1 2">
    <name type="scientific">Paxillus rubicundulus Ve08.2h10</name>
    <dbReference type="NCBI Taxonomy" id="930991"/>
    <lineage>
        <taxon>Eukaryota</taxon>
        <taxon>Fungi</taxon>
        <taxon>Dikarya</taxon>
        <taxon>Basidiomycota</taxon>
        <taxon>Agaricomycotina</taxon>
        <taxon>Agaricomycetes</taxon>
        <taxon>Agaricomycetidae</taxon>
        <taxon>Boletales</taxon>
        <taxon>Paxilineae</taxon>
        <taxon>Paxillaceae</taxon>
        <taxon>Paxillus</taxon>
    </lineage>
</organism>
<protein>
    <submittedName>
        <fullName evidence="1">Uncharacterized protein</fullName>
    </submittedName>
</protein>
<keyword evidence="2" id="KW-1185">Reference proteome</keyword>
<reference evidence="1 2" key="1">
    <citation type="submission" date="2014-04" db="EMBL/GenBank/DDBJ databases">
        <authorList>
            <consortium name="DOE Joint Genome Institute"/>
            <person name="Kuo A."/>
            <person name="Kohler A."/>
            <person name="Jargeat P."/>
            <person name="Nagy L.G."/>
            <person name="Floudas D."/>
            <person name="Copeland A."/>
            <person name="Barry K.W."/>
            <person name="Cichocki N."/>
            <person name="Veneault-Fourrey C."/>
            <person name="LaButti K."/>
            <person name="Lindquist E.A."/>
            <person name="Lipzen A."/>
            <person name="Lundell T."/>
            <person name="Morin E."/>
            <person name="Murat C."/>
            <person name="Sun H."/>
            <person name="Tunlid A."/>
            <person name="Henrissat B."/>
            <person name="Grigoriev I.V."/>
            <person name="Hibbett D.S."/>
            <person name="Martin F."/>
            <person name="Nordberg H.P."/>
            <person name="Cantor M.N."/>
            <person name="Hua S.X."/>
        </authorList>
    </citation>
    <scope>NUCLEOTIDE SEQUENCE [LARGE SCALE GENOMIC DNA]</scope>
    <source>
        <strain evidence="1 2">Ve08.2h10</strain>
    </source>
</reference>
<dbReference type="HOGENOM" id="CLU_2373410_0_0_1"/>
<dbReference type="Proteomes" id="UP000054538">
    <property type="component" value="Unassembled WGS sequence"/>
</dbReference>
<dbReference type="EMBL" id="KN825060">
    <property type="protein sequence ID" value="KIK95171.1"/>
    <property type="molecule type" value="Genomic_DNA"/>
</dbReference>
<sequence length="95" mass="10261">MRNQRISYTVSLLPRAYSAATASHRHARWARGIPVHKVSIPVVVTGNLNPIRHVVASCATVKIVNAAVAERLASNCFGANSARCGMHTRKGISTR</sequence>
<evidence type="ECO:0000313" key="2">
    <source>
        <dbReference type="Proteomes" id="UP000054538"/>
    </source>
</evidence>
<proteinExistence type="predicted"/>
<reference evidence="2" key="2">
    <citation type="submission" date="2015-01" db="EMBL/GenBank/DDBJ databases">
        <title>Evolutionary Origins and Diversification of the Mycorrhizal Mutualists.</title>
        <authorList>
            <consortium name="DOE Joint Genome Institute"/>
            <consortium name="Mycorrhizal Genomics Consortium"/>
            <person name="Kohler A."/>
            <person name="Kuo A."/>
            <person name="Nagy L.G."/>
            <person name="Floudas D."/>
            <person name="Copeland A."/>
            <person name="Barry K.W."/>
            <person name="Cichocki N."/>
            <person name="Veneault-Fourrey C."/>
            <person name="LaButti K."/>
            <person name="Lindquist E.A."/>
            <person name="Lipzen A."/>
            <person name="Lundell T."/>
            <person name="Morin E."/>
            <person name="Murat C."/>
            <person name="Riley R."/>
            <person name="Ohm R."/>
            <person name="Sun H."/>
            <person name="Tunlid A."/>
            <person name="Henrissat B."/>
            <person name="Grigoriev I.V."/>
            <person name="Hibbett D.S."/>
            <person name="Martin F."/>
        </authorList>
    </citation>
    <scope>NUCLEOTIDE SEQUENCE [LARGE SCALE GENOMIC DNA]</scope>
    <source>
        <strain evidence="2">Ve08.2h10</strain>
    </source>
</reference>
<evidence type="ECO:0000313" key="1">
    <source>
        <dbReference type="EMBL" id="KIK95171.1"/>
    </source>
</evidence>
<accession>A0A0D0DY85</accession>